<dbReference type="SUPFAM" id="SSF48452">
    <property type="entry name" value="TPR-like"/>
    <property type="match status" value="2"/>
</dbReference>
<sequence>MLDWGRYLSRQAIRTCAVLLVGGGLLVSVSQAAPRGTASAEHEQIRIRLAQFSVAGGRFAEALARVEDLDSPLALLLRAESLVGSGRSDQAIPILRQLTAGERYRGQSWLMLAEAAMNGATSVEVNIEQALDNAVRYGHGEIRERARFHQAELLRAQSMPERAGQVLATMEPGYWAAVGYQNVASDYARIDRSPARSLVALRVALALASEDAHVARGASLKSELLLQAGYLALQAEDFSKAEGFLKDIALDSYVTPEALFFHGQALAGRQNVREAMQSWHRAKKFPLAFPGAVEAWLGMGQGYDELGYLGQAGEAFLAANAAFDSEQVTLRSLAEEVRQRGAWRAMVEASRATDLEWFLADNRALAQPRQAYLLRFAESADGQSAIARVATLAELFRQLQSRKSDLEIFRQAIAYRQASIPSVGELETRLGRVDGRIGELADRLRRTAAHAGTGQSEQVDSLVQTLIDLRTVYHRLPGDRPAVARSLNQHLDQLALLEHRLDGLVERLVRAREEAEAMLDRQMLSFLSNEEERIRFAQDRAEQQVVYLYEHLALRKLEQEAQP</sequence>
<evidence type="ECO:0000313" key="2">
    <source>
        <dbReference type="EMBL" id="SDW61263.1"/>
    </source>
</evidence>
<protein>
    <recommendedName>
        <fullName evidence="4">Tetratricopeptide repeat-containing protein</fullName>
    </recommendedName>
</protein>
<dbReference type="RefSeq" id="WP_091812092.1">
    <property type="nucleotide sequence ID" value="NZ_FNNE01000003.1"/>
</dbReference>
<evidence type="ECO:0000256" key="1">
    <source>
        <dbReference type="SAM" id="Coils"/>
    </source>
</evidence>
<dbReference type="InterPro" id="IPR011990">
    <property type="entry name" value="TPR-like_helical_dom_sf"/>
</dbReference>
<dbReference type="Proteomes" id="UP000199675">
    <property type="component" value="Unassembled WGS sequence"/>
</dbReference>
<feature type="coiled-coil region" evidence="1">
    <location>
        <begin position="487"/>
        <end position="521"/>
    </location>
</feature>
<name>A0A1H2UYU3_9GAMM</name>
<dbReference type="AlphaFoldDB" id="A0A1H2UYU3"/>
<evidence type="ECO:0008006" key="4">
    <source>
        <dbReference type="Google" id="ProtNLM"/>
    </source>
</evidence>
<accession>A0A1H2UYU3</accession>
<dbReference type="STRING" id="488533.SAMN04487960_103273"/>
<gene>
    <name evidence="2" type="ORF">SAMN04487960_103273</name>
</gene>
<organism evidence="2 3">
    <name type="scientific">Marinobacter mobilis</name>
    <dbReference type="NCBI Taxonomy" id="488533"/>
    <lineage>
        <taxon>Bacteria</taxon>
        <taxon>Pseudomonadati</taxon>
        <taxon>Pseudomonadota</taxon>
        <taxon>Gammaproteobacteria</taxon>
        <taxon>Pseudomonadales</taxon>
        <taxon>Marinobacteraceae</taxon>
        <taxon>Marinobacter</taxon>
    </lineage>
</organism>
<evidence type="ECO:0000313" key="3">
    <source>
        <dbReference type="Proteomes" id="UP000199675"/>
    </source>
</evidence>
<reference evidence="2 3" key="1">
    <citation type="submission" date="2016-10" db="EMBL/GenBank/DDBJ databases">
        <authorList>
            <person name="de Groot N.N."/>
        </authorList>
    </citation>
    <scope>NUCLEOTIDE SEQUENCE [LARGE SCALE GENOMIC DNA]</scope>
    <source>
        <strain evidence="2 3">CGMCC 1.7059</strain>
    </source>
</reference>
<keyword evidence="1" id="KW-0175">Coiled coil</keyword>
<dbReference type="Gene3D" id="1.25.40.10">
    <property type="entry name" value="Tetratricopeptide repeat domain"/>
    <property type="match status" value="1"/>
</dbReference>
<proteinExistence type="predicted"/>
<dbReference type="EMBL" id="FNNE01000003">
    <property type="protein sequence ID" value="SDW61263.1"/>
    <property type="molecule type" value="Genomic_DNA"/>
</dbReference>
<dbReference type="OrthoDB" id="6179093at2"/>
<keyword evidence="3" id="KW-1185">Reference proteome</keyword>